<evidence type="ECO:0000313" key="2">
    <source>
        <dbReference type="EMBL" id="QDZ77109.1"/>
    </source>
</evidence>
<reference evidence="2 3" key="1">
    <citation type="journal article" date="2019" name="Ecotoxicol. Environ. Saf.">
        <title>Microbial characterization of heavy metal resistant bacterial strains isolated from an electroplating wastewater treatment plant.</title>
        <authorList>
            <person name="Cai X."/>
            <person name="Zheng X."/>
            <person name="Zhang D."/>
            <person name="Iqbal W."/>
            <person name="Liu C."/>
            <person name="Yang B."/>
            <person name="Zhao X."/>
            <person name="Lu X."/>
            <person name="Mao Y."/>
        </authorList>
    </citation>
    <scope>NUCLEOTIDE SEQUENCE [LARGE SCALE GENOMIC DNA]</scope>
    <source>
        <strain evidence="2 3">Co1-1</strain>
    </source>
</reference>
<feature type="compositionally biased region" description="Polar residues" evidence="1">
    <location>
        <begin position="29"/>
        <end position="42"/>
    </location>
</feature>
<dbReference type="EMBL" id="CP031778">
    <property type="protein sequence ID" value="QDZ77109.1"/>
    <property type="molecule type" value="Genomic_DNA"/>
</dbReference>
<dbReference type="Proteomes" id="UP000321735">
    <property type="component" value="Chromosome"/>
</dbReference>
<evidence type="ECO:0000256" key="1">
    <source>
        <dbReference type="SAM" id="MobiDB-lite"/>
    </source>
</evidence>
<sequence>MKYVKLKFTHGDSCHHIKGPGVGGGSKSAHGNTGGLQYSQHGNTGGHHIDEPDVGWKYAHGDTGHHFEPGGSYL</sequence>
<feature type="region of interest" description="Disordered" evidence="1">
    <location>
        <begin position="15"/>
        <end position="61"/>
    </location>
</feature>
<evidence type="ECO:0000313" key="3">
    <source>
        <dbReference type="Proteomes" id="UP000321735"/>
    </source>
</evidence>
<name>A0A9X7QN28_BACCE</name>
<protein>
    <submittedName>
        <fullName evidence="2">Uncharacterized protein</fullName>
    </submittedName>
</protein>
<accession>A0A9X7QN28</accession>
<organism evidence="2 3">
    <name type="scientific">Bacillus cereus</name>
    <dbReference type="NCBI Taxonomy" id="1396"/>
    <lineage>
        <taxon>Bacteria</taxon>
        <taxon>Bacillati</taxon>
        <taxon>Bacillota</taxon>
        <taxon>Bacilli</taxon>
        <taxon>Bacillales</taxon>
        <taxon>Bacillaceae</taxon>
        <taxon>Bacillus</taxon>
        <taxon>Bacillus cereus group</taxon>
    </lineage>
</organism>
<gene>
    <name evidence="2" type="ORF">D0437_30705</name>
</gene>
<dbReference type="RefSeq" id="WP_208743559.1">
    <property type="nucleotide sequence ID" value="NZ_CP031778.1"/>
</dbReference>
<dbReference type="AlphaFoldDB" id="A0A9X7QN28"/>
<proteinExistence type="predicted"/>